<dbReference type="AlphaFoldDB" id="A0A2U2XDG8"/>
<keyword evidence="2" id="KW-1185">Reference proteome</keyword>
<name>A0A2U2XDG8_9FLAO</name>
<evidence type="ECO:0000313" key="1">
    <source>
        <dbReference type="EMBL" id="PWH85846.1"/>
    </source>
</evidence>
<proteinExistence type="predicted"/>
<accession>A0A2U2XDG8</accession>
<evidence type="ECO:0000313" key="2">
    <source>
        <dbReference type="Proteomes" id="UP000245370"/>
    </source>
</evidence>
<gene>
    <name evidence="1" type="ORF">DIT68_07055</name>
</gene>
<protein>
    <submittedName>
        <fullName evidence="1">Uncharacterized protein</fullName>
    </submittedName>
</protein>
<reference evidence="1 2" key="2">
    <citation type="submission" date="2018-05" db="EMBL/GenBank/DDBJ databases">
        <authorList>
            <person name="Lanie J.A."/>
            <person name="Ng W.-L."/>
            <person name="Kazmierczak K.M."/>
            <person name="Andrzejewski T.M."/>
            <person name="Davidsen T.M."/>
            <person name="Wayne K.J."/>
            <person name="Tettelin H."/>
            <person name="Glass J.I."/>
            <person name="Rusch D."/>
            <person name="Podicherti R."/>
            <person name="Tsui H.-C.T."/>
            <person name="Winkler M.E."/>
        </authorList>
    </citation>
    <scope>NUCLEOTIDE SEQUENCE [LARGE SCALE GENOMIC DNA]</scope>
    <source>
        <strain evidence="1 2">C305</strain>
    </source>
</reference>
<comment type="caution">
    <text evidence="1">The sequence shown here is derived from an EMBL/GenBank/DDBJ whole genome shotgun (WGS) entry which is preliminary data.</text>
</comment>
<sequence length="520" mass="59246">MNYAQVIADFDDISIFFGDKQKSGSNVESLLKTESDQLICVQNELSFSNVFSRNNSKYAFNFITDYKIPEAHPITFYGNGKKSSLTHYSVLGDNILGISSQTAFLNKEQKLYFHFINLSSQGKSNHGFPVKDYFFINGEVDLSEITVVSSQDKNYASMIYIHESAPENYKNIKYLNFKNNSPLPQSGNFIYPFPPDEFEFLDFYIKDESTQYITSGHFLKNVTTKNWNQQSKYYKSITVGEIKNQKFSYVTIEDEGKFYSQLEVNNLSDQITISGLYASFIDANIEGVFTAKITEDGTIVDKQYSPFSNDVISTIATYNLDFLNDQNTIKNEYLGFEIIEFYATKDGYLGMAEFKALEYRYGSADVPGATNTVDSYYWSNDLIVFKINSDGHIVWDRTIPKYQRSINDGGYHLSSASYLDAKKLHIFFNDNLLNYDQDGDYNRNGDFPYATQFNAGKNTIAHVSLNLEDGFLERKSTIGKEETNLLFVPLLATPFPATKKLMIYGRTGNKQKLGSISFPD</sequence>
<organism evidence="1 2">
    <name type="scientific">Brumimicrobium oceani</name>
    <dbReference type="NCBI Taxonomy" id="2100725"/>
    <lineage>
        <taxon>Bacteria</taxon>
        <taxon>Pseudomonadati</taxon>
        <taxon>Bacteroidota</taxon>
        <taxon>Flavobacteriia</taxon>
        <taxon>Flavobacteriales</taxon>
        <taxon>Crocinitomicaceae</taxon>
        <taxon>Brumimicrobium</taxon>
    </lineage>
</organism>
<dbReference type="Proteomes" id="UP000245370">
    <property type="component" value="Unassembled WGS sequence"/>
</dbReference>
<dbReference type="EMBL" id="QFRJ01000004">
    <property type="protein sequence ID" value="PWH85846.1"/>
    <property type="molecule type" value="Genomic_DNA"/>
</dbReference>
<reference evidence="1 2" key="1">
    <citation type="submission" date="2018-05" db="EMBL/GenBank/DDBJ databases">
        <title>Brumimicrobium oceani sp. nov., isolated from coastal sediment.</title>
        <authorList>
            <person name="Kou Y."/>
        </authorList>
    </citation>
    <scope>NUCLEOTIDE SEQUENCE [LARGE SCALE GENOMIC DNA]</scope>
    <source>
        <strain evidence="1 2">C305</strain>
    </source>
</reference>